<sequence>MSTETIESEKTHLHELDLNGPVSRTDKRLLEQRKKKEEQKRLPHTAAFTGWKEVGGWENQDSLTYEEEIVDLLTKSTFLDEYLPEIAYGDWYHTVGIVILGGLLSWLLGRFRFSLGPTFFVMLASALYYRASIRKYRLKLRLEAQREFSVNHIEDDFETMDWLNVFLDRYWRFIEPTAAQLVCDQANVILAGLPIPAFVKQLWIHTFTLGTKPPRIDKVRTLDRTSDDITVMDWWVSMTPNAVEDATAKQLKNYVNQNIVVKAKLFGLTLPVVVSDIAFQAKVRVRLRMMKSFPHIQTVNVSLLEAPYFDFLAKPFGGDTIFPFELLNIPGLYMFINEMVKKFAGPMLFDPLSFQLNLEQLLNGNGFDGALGILEVNVKHAKGLKAADTFNNTIDPYLTFSTGGAVLAKTKAIPDTMDPVWNEKVNVMLKTSSEPLSITLYDENENDGRKDKMMGYVLYDLEDIMLKGELRDVTLPILRNNREAGHVTLDFKMMKTLQGSKLPDGSYSPPPDLNTGVAVIRLLGARSYNKDDKKPGNVFAELYVDSELKATTGVVKKSKEASWSISHNQIIYNRSKCKVRVVLRDSSKKLVGSATMKLTDLIDSTYVGNEWLPLTKGLGEVKLTCNWSSVAMTGVPGAMGYTEPFGVVRFNIGKAMNLINLEKIGVIDPYVRVMINGVQKGRTLTKDSTTNPVFNQSIYVPIASPNQRVTIEAMDVQRSTPDRTLGSFQVRLNEFIEFDHKGDPIETDGEPQEGRLVHPKRGAKGTVTYSMSFFPTLPVMTPDDILEKKTLEEKKAKHDGEGHKESAEEKKEKEEEEEMEDAKPKLDLPLDKVRNYNCGVCVFTLLEGQFPKDGYLQIFLDRSGYPEYVSPRLSSHDKQINATGEGLVRELKYSEVTIKLAEKKRSNIKKEAIAEASMSTMDLIESTYDQPSVVKLSNGASIKLQTRWIPVLMKDLPAQDSVGNTGHMTMRVIRGSGLPSADSNGKSDPFTKVYLNDEEIFKTKTIKKTLDPEWNQETSFEVDNRVNSVLRFKVSDWDFGLEQDDKLGEVKLNMSEINPFAEGVQEMTLPLKDDDGEPAGELVVAFSFKPSYITLLSAEKQLPNVAGTAVGGAGKILNTGLDGTGKVIGTAGKVGGKVLGTAGNIFKKKK</sequence>
<evidence type="ECO:0000256" key="1">
    <source>
        <dbReference type="ARBA" id="ARBA00004370"/>
    </source>
</evidence>
<evidence type="ECO:0000256" key="2">
    <source>
        <dbReference type="ARBA" id="ARBA00022448"/>
    </source>
</evidence>
<dbReference type="InterPro" id="IPR037756">
    <property type="entry name" value="C2D_Tricalbin"/>
</dbReference>
<dbReference type="Pfam" id="PF00168">
    <property type="entry name" value="C2"/>
    <property type="match status" value="4"/>
</dbReference>
<dbReference type="PROSITE" id="PS50004">
    <property type="entry name" value="C2"/>
    <property type="match status" value="4"/>
</dbReference>
<feature type="transmembrane region" description="Helical" evidence="10">
    <location>
        <begin position="114"/>
        <end position="131"/>
    </location>
</feature>
<dbReference type="InterPro" id="IPR056910">
    <property type="entry name" value="TCB1-3_C2"/>
</dbReference>
<proteinExistence type="predicted"/>
<keyword evidence="2" id="KW-0813">Transport</keyword>
<comment type="caution">
    <text evidence="13">The sequence shown here is derived from an EMBL/GenBank/DDBJ whole genome shotgun (WGS) entry which is preliminary data.</text>
</comment>
<evidence type="ECO:0000313" key="13">
    <source>
        <dbReference type="EMBL" id="KAH3674029.1"/>
    </source>
</evidence>
<evidence type="ECO:0008006" key="15">
    <source>
        <dbReference type="Google" id="ProtNLM"/>
    </source>
</evidence>
<dbReference type="InterPro" id="IPR052455">
    <property type="entry name" value="Tricalbin_domain"/>
</dbReference>
<dbReference type="PIRSF" id="PIRSF037232">
    <property type="entry name" value="Tricalbin"/>
    <property type="match status" value="1"/>
</dbReference>
<feature type="domain" description="C2" evidence="11">
    <location>
        <begin position="631"/>
        <end position="745"/>
    </location>
</feature>
<dbReference type="InterPro" id="IPR037762">
    <property type="entry name" value="C2C_Tricalbin"/>
</dbReference>
<evidence type="ECO:0000259" key="12">
    <source>
        <dbReference type="PROSITE" id="PS51847"/>
    </source>
</evidence>
<dbReference type="PRINTS" id="PR00360">
    <property type="entry name" value="C2DOMAIN"/>
</dbReference>
<gene>
    <name evidence="13" type="ORF">OGATHE_002009</name>
</gene>
<feature type="compositionally biased region" description="Basic and acidic residues" evidence="9">
    <location>
        <begin position="7"/>
        <end position="17"/>
    </location>
</feature>
<dbReference type="GO" id="GO:0016020">
    <property type="term" value="C:membrane"/>
    <property type="evidence" value="ECO:0007669"/>
    <property type="project" value="UniProtKB-SubCell"/>
</dbReference>
<feature type="domain" description="C2" evidence="11">
    <location>
        <begin position="948"/>
        <end position="1071"/>
    </location>
</feature>
<feature type="domain" description="C2" evidence="11">
    <location>
        <begin position="350"/>
        <end position="475"/>
    </location>
</feature>
<keyword evidence="3 10" id="KW-0812">Transmembrane</keyword>
<dbReference type="CDD" id="cd04040">
    <property type="entry name" value="C2D_Tricalbin-like"/>
    <property type="match status" value="1"/>
</dbReference>
<feature type="domain" description="C2" evidence="11">
    <location>
        <begin position="499"/>
        <end position="612"/>
    </location>
</feature>
<keyword evidence="4" id="KW-0677">Repeat</keyword>
<evidence type="ECO:0000256" key="9">
    <source>
        <dbReference type="SAM" id="MobiDB-lite"/>
    </source>
</evidence>
<feature type="compositionally biased region" description="Basic and acidic residues" evidence="9">
    <location>
        <begin position="793"/>
        <end position="813"/>
    </location>
</feature>
<protein>
    <recommendedName>
        <fullName evidence="15">C2 domain-containing protein</fullName>
    </recommendedName>
</protein>
<keyword evidence="8 10" id="KW-0472">Membrane</keyword>
<dbReference type="EMBL" id="JAEUBD010000526">
    <property type="protein sequence ID" value="KAH3674029.1"/>
    <property type="molecule type" value="Genomic_DNA"/>
</dbReference>
<dbReference type="InterPro" id="IPR031468">
    <property type="entry name" value="SMP_LBD"/>
</dbReference>
<feature type="domain" description="SMP-LTD" evidence="12">
    <location>
        <begin position="156"/>
        <end position="359"/>
    </location>
</feature>
<evidence type="ECO:0000256" key="4">
    <source>
        <dbReference type="ARBA" id="ARBA00022737"/>
    </source>
</evidence>
<dbReference type="Proteomes" id="UP000788993">
    <property type="component" value="Unassembled WGS sequence"/>
</dbReference>
<feature type="region of interest" description="Disordered" evidence="9">
    <location>
        <begin position="793"/>
        <end position="824"/>
    </location>
</feature>
<evidence type="ECO:0000256" key="8">
    <source>
        <dbReference type="ARBA" id="ARBA00023136"/>
    </source>
</evidence>
<reference evidence="13" key="2">
    <citation type="submission" date="2021-01" db="EMBL/GenBank/DDBJ databases">
        <authorList>
            <person name="Schikora-Tamarit M.A."/>
        </authorList>
    </citation>
    <scope>NUCLEOTIDE SEQUENCE</scope>
    <source>
        <strain evidence="13">NCAIM Y.01608</strain>
    </source>
</reference>
<evidence type="ECO:0000256" key="10">
    <source>
        <dbReference type="SAM" id="Phobius"/>
    </source>
</evidence>
<dbReference type="PROSITE" id="PS51847">
    <property type="entry name" value="SMP"/>
    <property type="match status" value="1"/>
</dbReference>
<evidence type="ECO:0000256" key="3">
    <source>
        <dbReference type="ARBA" id="ARBA00022692"/>
    </source>
</evidence>
<dbReference type="AlphaFoldDB" id="A0A9P8TCT6"/>
<comment type="subcellular location">
    <subcellularLocation>
        <location evidence="1">Membrane</location>
    </subcellularLocation>
</comment>
<dbReference type="CDD" id="cd21678">
    <property type="entry name" value="SMP_TCB"/>
    <property type="match status" value="1"/>
</dbReference>
<dbReference type="GO" id="GO:0008289">
    <property type="term" value="F:lipid binding"/>
    <property type="evidence" value="ECO:0007669"/>
    <property type="project" value="UniProtKB-KW"/>
</dbReference>
<keyword evidence="6" id="KW-0445">Lipid transport</keyword>
<dbReference type="CDD" id="cd04045">
    <property type="entry name" value="C2C_Tricalbin-like"/>
    <property type="match status" value="1"/>
</dbReference>
<organism evidence="13 14">
    <name type="scientific">Ogataea polymorpha</name>
    <dbReference type="NCBI Taxonomy" id="460523"/>
    <lineage>
        <taxon>Eukaryota</taxon>
        <taxon>Fungi</taxon>
        <taxon>Dikarya</taxon>
        <taxon>Ascomycota</taxon>
        <taxon>Saccharomycotina</taxon>
        <taxon>Pichiomycetes</taxon>
        <taxon>Pichiales</taxon>
        <taxon>Pichiaceae</taxon>
        <taxon>Ogataea</taxon>
    </lineage>
</organism>
<dbReference type="SMART" id="SM00239">
    <property type="entry name" value="C2"/>
    <property type="match status" value="4"/>
</dbReference>
<accession>A0A9P8TCT6</accession>
<dbReference type="Pfam" id="PF24920">
    <property type="entry name" value="C2_TCB1"/>
    <property type="match status" value="1"/>
</dbReference>
<dbReference type="Gene3D" id="2.60.40.150">
    <property type="entry name" value="C2 domain"/>
    <property type="match status" value="4"/>
</dbReference>
<dbReference type="GO" id="GO:0071944">
    <property type="term" value="C:cell periphery"/>
    <property type="evidence" value="ECO:0007669"/>
    <property type="project" value="UniProtKB-ARBA"/>
</dbReference>
<evidence type="ECO:0000259" key="11">
    <source>
        <dbReference type="PROSITE" id="PS50004"/>
    </source>
</evidence>
<evidence type="ECO:0000256" key="6">
    <source>
        <dbReference type="ARBA" id="ARBA00023055"/>
    </source>
</evidence>
<dbReference type="PANTHER" id="PTHR46980">
    <property type="entry name" value="TRICALBIN-1-RELATED"/>
    <property type="match status" value="1"/>
</dbReference>
<dbReference type="InterPro" id="IPR017147">
    <property type="entry name" value="Tricalbin"/>
</dbReference>
<keyword evidence="5 10" id="KW-1133">Transmembrane helix</keyword>
<evidence type="ECO:0000256" key="7">
    <source>
        <dbReference type="ARBA" id="ARBA00023121"/>
    </source>
</evidence>
<dbReference type="GO" id="GO:0061817">
    <property type="term" value="P:endoplasmic reticulum-plasma membrane tethering"/>
    <property type="evidence" value="ECO:0007669"/>
    <property type="project" value="InterPro"/>
</dbReference>
<keyword evidence="7" id="KW-0446">Lipid-binding</keyword>
<dbReference type="InterPro" id="IPR035892">
    <property type="entry name" value="C2_domain_sf"/>
</dbReference>
<dbReference type="GO" id="GO:0006869">
    <property type="term" value="P:lipid transport"/>
    <property type="evidence" value="ECO:0007669"/>
    <property type="project" value="UniProtKB-KW"/>
</dbReference>
<feature type="region of interest" description="Disordered" evidence="9">
    <location>
        <begin position="1"/>
        <end position="25"/>
    </location>
</feature>
<dbReference type="InterPro" id="IPR000008">
    <property type="entry name" value="C2_dom"/>
</dbReference>
<name>A0A9P8TCT6_9ASCO</name>
<feature type="transmembrane region" description="Helical" evidence="10">
    <location>
        <begin position="91"/>
        <end position="108"/>
    </location>
</feature>
<evidence type="ECO:0000313" key="14">
    <source>
        <dbReference type="Proteomes" id="UP000788993"/>
    </source>
</evidence>
<reference evidence="13" key="1">
    <citation type="journal article" date="2021" name="Open Biol.">
        <title>Shared evolutionary footprints suggest mitochondrial oxidative damage underlies multiple complex I losses in fungi.</title>
        <authorList>
            <person name="Schikora-Tamarit M.A."/>
            <person name="Marcet-Houben M."/>
            <person name="Nosek J."/>
            <person name="Gabaldon T."/>
        </authorList>
    </citation>
    <scope>NUCLEOTIDE SEQUENCE</scope>
    <source>
        <strain evidence="13">NCAIM Y.01608</strain>
    </source>
</reference>
<dbReference type="Pfam" id="PF25669">
    <property type="entry name" value="SMP_MUG190-like"/>
    <property type="match status" value="1"/>
</dbReference>
<keyword evidence="14" id="KW-1185">Reference proteome</keyword>
<evidence type="ECO:0000256" key="5">
    <source>
        <dbReference type="ARBA" id="ARBA00022989"/>
    </source>
</evidence>
<dbReference type="SUPFAM" id="SSF49562">
    <property type="entry name" value="C2 domain (Calcium/lipid-binding domain, CaLB)"/>
    <property type="match status" value="4"/>
</dbReference>
<dbReference type="PANTHER" id="PTHR46980:SF2">
    <property type="entry name" value="TRICALBIN-1-RELATED"/>
    <property type="match status" value="1"/>
</dbReference>